<keyword evidence="3" id="KW-1185">Reference proteome</keyword>
<feature type="region of interest" description="Disordered" evidence="1">
    <location>
        <begin position="18"/>
        <end position="50"/>
    </location>
</feature>
<feature type="compositionally biased region" description="Polar residues" evidence="1">
    <location>
        <begin position="36"/>
        <end position="50"/>
    </location>
</feature>
<organism evidence="2 3">
    <name type="scientific">Phytophthora infestans</name>
    <name type="common">Potato late blight agent</name>
    <name type="synonym">Botrytis infestans</name>
    <dbReference type="NCBI Taxonomy" id="4787"/>
    <lineage>
        <taxon>Eukaryota</taxon>
        <taxon>Sar</taxon>
        <taxon>Stramenopiles</taxon>
        <taxon>Oomycota</taxon>
        <taxon>Peronosporomycetes</taxon>
        <taxon>Peronosporales</taxon>
        <taxon>Peronosporaceae</taxon>
        <taxon>Phytophthora</taxon>
    </lineage>
</organism>
<evidence type="ECO:0000256" key="1">
    <source>
        <dbReference type="SAM" id="MobiDB-lite"/>
    </source>
</evidence>
<evidence type="ECO:0000313" key="3">
    <source>
        <dbReference type="Proteomes" id="UP000602510"/>
    </source>
</evidence>
<dbReference type="EMBL" id="WSZM01000071">
    <property type="protein sequence ID" value="KAF4044429.1"/>
    <property type="molecule type" value="Genomic_DNA"/>
</dbReference>
<sequence length="81" mass="8590">MAAAVAFLWQQIRPVQDQGQLVPSSPRHEVTRTRSHSSSKPGGRTSAVSQFATDLPARCSVRGLAALNHGQTIPVLSVPSS</sequence>
<protein>
    <submittedName>
        <fullName evidence="2">Uncharacterized protein</fullName>
    </submittedName>
</protein>
<dbReference type="Proteomes" id="UP000602510">
    <property type="component" value="Unassembled WGS sequence"/>
</dbReference>
<dbReference type="AlphaFoldDB" id="A0A833TJ71"/>
<name>A0A833TJ71_PHYIN</name>
<accession>A0A833TJ71</accession>
<comment type="caution">
    <text evidence="2">The sequence shown here is derived from an EMBL/GenBank/DDBJ whole genome shotgun (WGS) entry which is preliminary data.</text>
</comment>
<reference evidence="2" key="1">
    <citation type="submission" date="2020-04" db="EMBL/GenBank/DDBJ databases">
        <title>Hybrid Assembly of Korean Phytophthora infestans isolates.</title>
        <authorList>
            <person name="Prokchorchik M."/>
            <person name="Lee Y."/>
            <person name="Seo J."/>
            <person name="Cho J.-H."/>
            <person name="Park Y.-E."/>
            <person name="Jang D.-C."/>
            <person name="Im J.-S."/>
            <person name="Choi J.-G."/>
            <person name="Park H.-J."/>
            <person name="Lee G.-B."/>
            <person name="Lee Y.-G."/>
            <person name="Hong S.-Y."/>
            <person name="Cho K."/>
            <person name="Sohn K.H."/>
        </authorList>
    </citation>
    <scope>NUCLEOTIDE SEQUENCE</scope>
    <source>
        <strain evidence="2">KR_1_A1</strain>
    </source>
</reference>
<evidence type="ECO:0000313" key="2">
    <source>
        <dbReference type="EMBL" id="KAF4044429.1"/>
    </source>
</evidence>
<gene>
    <name evidence="2" type="ORF">GN244_ATG03321</name>
</gene>
<proteinExistence type="predicted"/>